<accession>A0A8E2W5G7</accession>
<dbReference type="AlphaFoldDB" id="A0A8E2W5G7"/>
<dbReference type="Proteomes" id="UP000245631">
    <property type="component" value="Unassembled WGS sequence"/>
</dbReference>
<proteinExistence type="predicted"/>
<feature type="transmembrane region" description="Helical" evidence="1">
    <location>
        <begin position="162"/>
        <end position="185"/>
    </location>
</feature>
<evidence type="ECO:0008006" key="4">
    <source>
        <dbReference type="Google" id="ProtNLM"/>
    </source>
</evidence>
<name>A0A8E2W5G7_RHILI</name>
<protein>
    <recommendedName>
        <fullName evidence="4">DUF2975 domain-containing protein</fullName>
    </recommendedName>
</protein>
<comment type="caution">
    <text evidence="2">The sequence shown here is derived from an EMBL/GenBank/DDBJ whole genome shotgun (WGS) entry which is preliminary data.</text>
</comment>
<sequence length="192" mass="20474">MIEPVITAAAADPDRQARLKRIRLFSLVLARCFVVLAMLLTVGLLFYWLSVSAGSIAADAQIPQEWLSELGLGRRLIGFAISFVPLACLVFALMAARRCFGAFASGNFFGQGAISNLRYFGLGLLESALLKPVSAAALSVLLSWDAPAGQHRLTLGLDSDTMLALLAACIVAVITWVMAEASALAEENAQFI</sequence>
<dbReference type="Pfam" id="PF11188">
    <property type="entry name" value="DUF2975"/>
    <property type="match status" value="1"/>
</dbReference>
<organism evidence="2 3">
    <name type="scientific">Rhizobium loti</name>
    <name type="common">Mesorhizobium loti</name>
    <dbReference type="NCBI Taxonomy" id="381"/>
    <lineage>
        <taxon>Bacteria</taxon>
        <taxon>Pseudomonadati</taxon>
        <taxon>Pseudomonadota</taxon>
        <taxon>Alphaproteobacteria</taxon>
        <taxon>Hyphomicrobiales</taxon>
        <taxon>Phyllobacteriaceae</taxon>
        <taxon>Mesorhizobium</taxon>
    </lineage>
</organism>
<dbReference type="GeneID" id="61056365"/>
<keyword evidence="1" id="KW-1133">Transmembrane helix</keyword>
<dbReference type="RefSeq" id="WP_109672636.1">
    <property type="nucleotide sequence ID" value="NZ_QGGH01000027.1"/>
</dbReference>
<evidence type="ECO:0000313" key="3">
    <source>
        <dbReference type="Proteomes" id="UP000245631"/>
    </source>
</evidence>
<evidence type="ECO:0000256" key="1">
    <source>
        <dbReference type="SAM" id="Phobius"/>
    </source>
</evidence>
<evidence type="ECO:0000313" key="2">
    <source>
        <dbReference type="EMBL" id="PWJ85496.1"/>
    </source>
</evidence>
<keyword evidence="1" id="KW-0812">Transmembrane</keyword>
<dbReference type="EMBL" id="QGGH01000027">
    <property type="protein sequence ID" value="PWJ85496.1"/>
    <property type="molecule type" value="Genomic_DNA"/>
</dbReference>
<feature type="transmembrane region" description="Helical" evidence="1">
    <location>
        <begin position="76"/>
        <end position="96"/>
    </location>
</feature>
<dbReference type="InterPro" id="IPR021354">
    <property type="entry name" value="DUF2975"/>
</dbReference>
<gene>
    <name evidence="2" type="ORF">C8D77_1279</name>
</gene>
<reference evidence="2 3" key="1">
    <citation type="submission" date="2018-05" db="EMBL/GenBank/DDBJ databases">
        <title>Genomic Encyclopedia of Type Strains, Phase IV (KMG-IV): sequencing the most valuable type-strain genomes for metagenomic binning, comparative biology and taxonomic classification.</title>
        <authorList>
            <person name="Goeker M."/>
        </authorList>
    </citation>
    <scope>NUCLEOTIDE SEQUENCE [LARGE SCALE GENOMIC DNA]</scope>
    <source>
        <strain evidence="2 3">DSM 2626</strain>
    </source>
</reference>
<feature type="transmembrane region" description="Helical" evidence="1">
    <location>
        <begin position="24"/>
        <end position="49"/>
    </location>
</feature>
<keyword evidence="1" id="KW-0472">Membrane</keyword>